<comment type="caution">
    <text evidence="2">The sequence shown here is derived from an EMBL/GenBank/DDBJ whole genome shotgun (WGS) entry which is preliminary data.</text>
</comment>
<dbReference type="GO" id="GO:0003735">
    <property type="term" value="F:structural constituent of ribosome"/>
    <property type="evidence" value="ECO:0007669"/>
    <property type="project" value="InterPro"/>
</dbReference>
<dbReference type="PANTHER" id="PTHR13490:SF0">
    <property type="entry name" value="SMALL RIBOSOMAL SUBUNIT PROTEIN MS35"/>
    <property type="match status" value="1"/>
</dbReference>
<dbReference type="OrthoDB" id="283424at2759"/>
<accession>A0A9N8V0G6</accession>
<organism evidence="2 3">
    <name type="scientific">Diversispora eburnea</name>
    <dbReference type="NCBI Taxonomy" id="1213867"/>
    <lineage>
        <taxon>Eukaryota</taxon>
        <taxon>Fungi</taxon>
        <taxon>Fungi incertae sedis</taxon>
        <taxon>Mucoromycota</taxon>
        <taxon>Glomeromycotina</taxon>
        <taxon>Glomeromycetes</taxon>
        <taxon>Diversisporales</taxon>
        <taxon>Diversisporaceae</taxon>
        <taxon>Diversispora</taxon>
    </lineage>
</organism>
<proteinExistence type="predicted"/>
<dbReference type="InterPro" id="IPR039848">
    <property type="entry name" value="Ribosomal_mS35_mt"/>
</dbReference>
<gene>
    <name evidence="2" type="ORF">DEBURN_LOCUS65</name>
</gene>
<protein>
    <submittedName>
        <fullName evidence="2">7064_t:CDS:1</fullName>
    </submittedName>
</protein>
<dbReference type="GO" id="GO:0032543">
    <property type="term" value="P:mitochondrial translation"/>
    <property type="evidence" value="ECO:0007669"/>
    <property type="project" value="InterPro"/>
</dbReference>
<dbReference type="PANTHER" id="PTHR13490">
    <property type="entry name" value="MITOCHONDRIAL 28S RIBOSOMAL PROTEIN S28"/>
    <property type="match status" value="1"/>
</dbReference>
<dbReference type="Proteomes" id="UP000789706">
    <property type="component" value="Unassembled WGS sequence"/>
</dbReference>
<dbReference type="GO" id="GO:0005763">
    <property type="term" value="C:mitochondrial small ribosomal subunit"/>
    <property type="evidence" value="ECO:0007669"/>
    <property type="project" value="TreeGrafter"/>
</dbReference>
<evidence type="ECO:0000313" key="3">
    <source>
        <dbReference type="Proteomes" id="UP000789706"/>
    </source>
</evidence>
<keyword evidence="3" id="KW-1185">Reference proteome</keyword>
<sequence length="227" mass="26767">MARRKLSGAKRSTSEFDIESLPEYQFDSMTKPGYEILLAQAEIRKYLRKIKYELPQLEKFANPFNPPKKDQILCFKRMYYIGEEHPLQNKVVMTVELDDLPLTEDQKRKFILLCGTRFDGSKTFKFSSEKFPHLTQNKRYLSDLMDRLLKEAQDETDTFKDIPIDTRHIKKKKKIKFPIEWRLSPQEITTEKVDTVDTVVGQISSSNESNFEQQKLDAKFEIDIVKN</sequence>
<name>A0A9N8V0G6_9GLOM</name>
<evidence type="ECO:0000259" key="1">
    <source>
        <dbReference type="Pfam" id="PF10213"/>
    </source>
</evidence>
<dbReference type="Pfam" id="PF10213">
    <property type="entry name" value="MRP-S28"/>
    <property type="match status" value="1"/>
</dbReference>
<dbReference type="EMBL" id="CAJVPK010000002">
    <property type="protein sequence ID" value="CAG8432737.1"/>
    <property type="molecule type" value="Genomic_DNA"/>
</dbReference>
<feature type="domain" description="Small ribosomal subunit protein mS35 mitochondrial conserved" evidence="1">
    <location>
        <begin position="63"/>
        <end position="181"/>
    </location>
</feature>
<dbReference type="AlphaFoldDB" id="A0A9N8V0G6"/>
<evidence type="ECO:0000313" key="2">
    <source>
        <dbReference type="EMBL" id="CAG8432737.1"/>
    </source>
</evidence>
<reference evidence="2" key="1">
    <citation type="submission" date="2021-06" db="EMBL/GenBank/DDBJ databases">
        <authorList>
            <person name="Kallberg Y."/>
            <person name="Tangrot J."/>
            <person name="Rosling A."/>
        </authorList>
    </citation>
    <scope>NUCLEOTIDE SEQUENCE</scope>
    <source>
        <strain evidence="2">AZ414A</strain>
    </source>
</reference>
<dbReference type="InterPro" id="IPR019349">
    <property type="entry name" value="Ribosomal_mS35_mit"/>
</dbReference>